<dbReference type="GO" id="GO:0016787">
    <property type="term" value="F:hydrolase activity"/>
    <property type="evidence" value="ECO:0007669"/>
    <property type="project" value="UniProtKB-KW"/>
</dbReference>
<dbReference type="SMART" id="SM00797">
    <property type="entry name" value="AHS2"/>
    <property type="match status" value="1"/>
</dbReference>
<keyword evidence="1" id="KW-0547">Nucleotide-binding</keyword>
<dbReference type="GO" id="GO:0005524">
    <property type="term" value="F:ATP binding"/>
    <property type="evidence" value="ECO:0007669"/>
    <property type="project" value="UniProtKB-KW"/>
</dbReference>
<dbReference type="Pfam" id="PF02626">
    <property type="entry name" value="CT_A_B"/>
    <property type="match status" value="1"/>
</dbReference>
<dbReference type="SUPFAM" id="SSF50891">
    <property type="entry name" value="Cyclophilin-like"/>
    <property type="match status" value="1"/>
</dbReference>
<dbReference type="InterPro" id="IPR052708">
    <property type="entry name" value="PxpC"/>
</dbReference>
<dbReference type="Gene3D" id="2.40.100.10">
    <property type="entry name" value="Cyclophilin-like"/>
    <property type="match status" value="1"/>
</dbReference>
<feature type="domain" description="Carboxyltransferase" evidence="4">
    <location>
        <begin position="24"/>
        <end position="285"/>
    </location>
</feature>
<comment type="caution">
    <text evidence="5">The sequence shown here is derived from an EMBL/GenBank/DDBJ whole genome shotgun (WGS) entry which is preliminary data.</text>
</comment>
<evidence type="ECO:0000256" key="1">
    <source>
        <dbReference type="ARBA" id="ARBA00022741"/>
    </source>
</evidence>
<dbReference type="OrthoDB" id="9768696at2"/>
<dbReference type="Proteomes" id="UP000245507">
    <property type="component" value="Unassembled WGS sequence"/>
</dbReference>
<accession>A0A316TVD4</accession>
<evidence type="ECO:0000313" key="5">
    <source>
        <dbReference type="EMBL" id="PWN03466.1"/>
    </source>
</evidence>
<protein>
    <submittedName>
        <fullName evidence="5">Allophanate hydrolase</fullName>
    </submittedName>
</protein>
<dbReference type="AlphaFoldDB" id="A0A316TVD4"/>
<evidence type="ECO:0000256" key="2">
    <source>
        <dbReference type="ARBA" id="ARBA00022801"/>
    </source>
</evidence>
<evidence type="ECO:0000313" key="6">
    <source>
        <dbReference type="Proteomes" id="UP000245507"/>
    </source>
</evidence>
<dbReference type="InterPro" id="IPR003778">
    <property type="entry name" value="CT_A_B"/>
</dbReference>
<keyword evidence="2 5" id="KW-0378">Hydrolase</keyword>
<dbReference type="NCBIfam" id="TIGR00724">
    <property type="entry name" value="urea_amlyse_rel"/>
    <property type="match status" value="1"/>
</dbReference>
<evidence type="ECO:0000259" key="4">
    <source>
        <dbReference type="SMART" id="SM00797"/>
    </source>
</evidence>
<organism evidence="5 6">
    <name type="scientific">Nocardioides silvaticus</name>
    <dbReference type="NCBI Taxonomy" id="2201891"/>
    <lineage>
        <taxon>Bacteria</taxon>
        <taxon>Bacillati</taxon>
        <taxon>Actinomycetota</taxon>
        <taxon>Actinomycetes</taxon>
        <taxon>Propionibacteriales</taxon>
        <taxon>Nocardioidaceae</taxon>
        <taxon>Nocardioides</taxon>
    </lineage>
</organism>
<evidence type="ECO:0000256" key="3">
    <source>
        <dbReference type="ARBA" id="ARBA00022840"/>
    </source>
</evidence>
<keyword evidence="6" id="KW-1185">Reference proteome</keyword>
<gene>
    <name evidence="5" type="ORF">DJ010_04930</name>
</gene>
<dbReference type="PANTHER" id="PTHR43309">
    <property type="entry name" value="5-OXOPROLINASE SUBUNIT C"/>
    <property type="match status" value="1"/>
</dbReference>
<dbReference type="InterPro" id="IPR029000">
    <property type="entry name" value="Cyclophilin-like_dom_sf"/>
</dbReference>
<dbReference type="EMBL" id="QGDD01000002">
    <property type="protein sequence ID" value="PWN03466.1"/>
    <property type="molecule type" value="Genomic_DNA"/>
</dbReference>
<sequence length="286" mass="28848">MTALLVRRAGLALVQDAGRPGQAAIGVGRSGAADRSSYALANRLVGNAAGAAAVEVTLGGLEVEAVAGTAWVVVTGAPAPLLLDGRPEPAGAVLALRPGARLALGPPLSGLRSYLAVRGGVDVPAVLGSRSRDTLAGLGPEPLAGGVRLAVGHAAAEDIRVDAVPPQEYDARPVLRLVRGPRDGWVRDVGVLTTTAWTVAPDSDRVGLRLTGARLEPAADLPSGGQLPSEGAVRGAIQVPPGGEPVVLGPDHPVTGGYPVVAVVVDADTDRLAQLRPGEQVGFTWD</sequence>
<dbReference type="RefSeq" id="WP_109692553.1">
    <property type="nucleotide sequence ID" value="NZ_QGDD01000002.1"/>
</dbReference>
<keyword evidence="3" id="KW-0067">ATP-binding</keyword>
<reference evidence="5 6" key="1">
    <citation type="submission" date="2018-05" db="EMBL/GenBank/DDBJ databases">
        <title>Nocardioides silvaticus genome.</title>
        <authorList>
            <person name="Li C."/>
            <person name="Wang G."/>
        </authorList>
    </citation>
    <scope>NUCLEOTIDE SEQUENCE [LARGE SCALE GENOMIC DNA]</scope>
    <source>
        <strain evidence="5 6">CCTCC AB 2018079</strain>
    </source>
</reference>
<proteinExistence type="predicted"/>
<dbReference type="PANTHER" id="PTHR43309:SF3">
    <property type="entry name" value="5-OXOPROLINASE SUBUNIT C"/>
    <property type="match status" value="1"/>
</dbReference>
<name>A0A316TVD4_9ACTN</name>